<dbReference type="PANTHER" id="PTHR30572">
    <property type="entry name" value="MEMBRANE COMPONENT OF TRANSPORTER-RELATED"/>
    <property type="match status" value="1"/>
</dbReference>
<evidence type="ECO:0000259" key="1">
    <source>
        <dbReference type="Pfam" id="PF12704"/>
    </source>
</evidence>
<dbReference type="Pfam" id="PF12704">
    <property type="entry name" value="MacB_PCD"/>
    <property type="match status" value="1"/>
</dbReference>
<protein>
    <submittedName>
        <fullName evidence="2">ABC transporter permease</fullName>
    </submittedName>
</protein>
<proteinExistence type="predicted"/>
<evidence type="ECO:0000313" key="3">
    <source>
        <dbReference type="Proteomes" id="UP001202961"/>
    </source>
</evidence>
<comment type="caution">
    <text evidence="2">The sequence shown here is derived from an EMBL/GenBank/DDBJ whole genome shotgun (WGS) entry which is preliminary data.</text>
</comment>
<keyword evidence="3" id="KW-1185">Reference proteome</keyword>
<dbReference type="RefSeq" id="WP_250929976.1">
    <property type="nucleotide sequence ID" value="NZ_JAMQBK010000044.1"/>
</dbReference>
<dbReference type="InterPro" id="IPR025857">
    <property type="entry name" value="MacB_PCD"/>
</dbReference>
<gene>
    <name evidence="2" type="ORF">NB063_17170</name>
</gene>
<dbReference type="InterPro" id="IPR050250">
    <property type="entry name" value="Macrolide_Exporter_MacB"/>
</dbReference>
<name>A0ABT0U7K8_9BACT</name>
<accession>A0ABT0U7K8</accession>
<organism evidence="2 3">
    <name type="scientific">Aporhodopirellula aestuarii</name>
    <dbReference type="NCBI Taxonomy" id="2950107"/>
    <lineage>
        <taxon>Bacteria</taxon>
        <taxon>Pseudomonadati</taxon>
        <taxon>Planctomycetota</taxon>
        <taxon>Planctomycetia</taxon>
        <taxon>Pirellulales</taxon>
        <taxon>Pirellulaceae</taxon>
        <taxon>Aporhodopirellula</taxon>
    </lineage>
</organism>
<reference evidence="2 3" key="1">
    <citation type="journal article" date="2022" name="Syst. Appl. Microbiol.">
        <title>Rhodopirellula aestuarii sp. nov., a novel member of the genus Rhodopirellula isolated from brackish sediments collected in the Tagus River estuary, Portugal.</title>
        <authorList>
            <person name="Vitorino I.R."/>
            <person name="Klimek D."/>
            <person name="Calusinska M."/>
            <person name="Lobo-da-Cunha A."/>
            <person name="Vasconcelos V."/>
            <person name="Lage O.M."/>
        </authorList>
    </citation>
    <scope>NUCLEOTIDE SEQUENCE [LARGE SCALE GENOMIC DNA]</scope>
    <source>
        <strain evidence="2 3">ICT_H3.1</strain>
    </source>
</reference>
<sequence length="238" mass="25948">MTELNFTAPFAYIAVLLILPICCGCPSTPSSHVGQRQATPSRWLRIECTDAIAESQGGLEYRDAEAIKATVPTLERLVPERLGLGTAVHEEANARVLLSGTEADYVQILGDVTKAKVISGRFLTEADGKTAAAVVVIFEHLAEQLFRTGSPVGQSFTIGNLDFTVVGVLSSDWSVVTCDAIIPIQVFDPDHLQLDETSGTELDRIWIKVNSFDQVPTTKEIISNLLRQRHPDIGFKVQ</sequence>
<dbReference type="PANTHER" id="PTHR30572:SF4">
    <property type="entry name" value="ABC TRANSPORTER PERMEASE YTRF"/>
    <property type="match status" value="1"/>
</dbReference>
<dbReference type="Proteomes" id="UP001202961">
    <property type="component" value="Unassembled WGS sequence"/>
</dbReference>
<feature type="domain" description="MacB-like periplasmic core" evidence="1">
    <location>
        <begin position="54"/>
        <end position="223"/>
    </location>
</feature>
<evidence type="ECO:0000313" key="2">
    <source>
        <dbReference type="EMBL" id="MCM2372341.1"/>
    </source>
</evidence>
<dbReference type="EMBL" id="JAMQBK010000044">
    <property type="protein sequence ID" value="MCM2372341.1"/>
    <property type="molecule type" value="Genomic_DNA"/>
</dbReference>